<evidence type="ECO:0000313" key="2">
    <source>
        <dbReference type="Proteomes" id="UP000271974"/>
    </source>
</evidence>
<keyword evidence="2" id="KW-1185">Reference proteome</keyword>
<reference evidence="1 2" key="1">
    <citation type="submission" date="2019-01" db="EMBL/GenBank/DDBJ databases">
        <title>A draft genome assembly of the solar-powered sea slug Elysia chlorotica.</title>
        <authorList>
            <person name="Cai H."/>
            <person name="Li Q."/>
            <person name="Fang X."/>
            <person name="Li J."/>
            <person name="Curtis N.E."/>
            <person name="Altenburger A."/>
            <person name="Shibata T."/>
            <person name="Feng M."/>
            <person name="Maeda T."/>
            <person name="Schwartz J.A."/>
            <person name="Shigenobu S."/>
            <person name="Lundholm N."/>
            <person name="Nishiyama T."/>
            <person name="Yang H."/>
            <person name="Hasebe M."/>
            <person name="Li S."/>
            <person name="Pierce S.K."/>
            <person name="Wang J."/>
        </authorList>
    </citation>
    <scope>NUCLEOTIDE SEQUENCE [LARGE SCALE GENOMIC DNA]</scope>
    <source>
        <strain evidence="1">EC2010</strain>
        <tissue evidence="1">Whole organism of an adult</tissue>
    </source>
</reference>
<protein>
    <submittedName>
        <fullName evidence="1">Uncharacterized protein</fullName>
    </submittedName>
</protein>
<dbReference type="Proteomes" id="UP000271974">
    <property type="component" value="Unassembled WGS sequence"/>
</dbReference>
<dbReference type="AlphaFoldDB" id="A0A433TA16"/>
<sequence length="374" mass="42436">DTRTYYYLREFLDQAHSKNQDIALVTTWVQTLNETRKLHAEGNPMPFNVNNVDLTVAADVVFGLTSGVLSGLINESVFEDKELEQIYLNTSSLLAYEMANNLTSRPDLALTYYPSVLESYWFVAKTLNTMETALQKGSFPSPVMTEVYTMLKEVCLGAITKDILSKAQSEAEDKYFFDDFLGNADTGLFGQPIERHEDRIFTTAMGANALLYTWTIYDDHTGKMLALRNQRLPLFLFSDTPAEVQSLITGTINWLSEYTLSGQYKPWNAFFSGSVKGFPCLPFWYPGNRFELLNGTAIKDWSKMPNAPFLYGVEGYIPKDTYEAMIKEKHFGQATPTEFPGYNAFKGFFPFWSSESYTYSSVLLAVSRFENIEG</sequence>
<name>A0A433TA16_ELYCH</name>
<comment type="caution">
    <text evidence="1">The sequence shown here is derived from an EMBL/GenBank/DDBJ whole genome shotgun (WGS) entry which is preliminary data.</text>
</comment>
<dbReference type="OrthoDB" id="10025474at2759"/>
<evidence type="ECO:0000313" key="1">
    <source>
        <dbReference type="EMBL" id="RUS78409.1"/>
    </source>
</evidence>
<gene>
    <name evidence="1" type="ORF">EGW08_013823</name>
</gene>
<organism evidence="1 2">
    <name type="scientific">Elysia chlorotica</name>
    <name type="common">Eastern emerald elysia</name>
    <name type="synonym">Sea slug</name>
    <dbReference type="NCBI Taxonomy" id="188477"/>
    <lineage>
        <taxon>Eukaryota</taxon>
        <taxon>Metazoa</taxon>
        <taxon>Spiralia</taxon>
        <taxon>Lophotrochozoa</taxon>
        <taxon>Mollusca</taxon>
        <taxon>Gastropoda</taxon>
        <taxon>Heterobranchia</taxon>
        <taxon>Euthyneura</taxon>
        <taxon>Panpulmonata</taxon>
        <taxon>Sacoglossa</taxon>
        <taxon>Placobranchoidea</taxon>
        <taxon>Plakobranchidae</taxon>
        <taxon>Elysia</taxon>
    </lineage>
</organism>
<accession>A0A433TA16</accession>
<feature type="non-terminal residue" evidence="1">
    <location>
        <position position="1"/>
    </location>
</feature>
<dbReference type="EMBL" id="RQTK01000511">
    <property type="protein sequence ID" value="RUS78409.1"/>
    <property type="molecule type" value="Genomic_DNA"/>
</dbReference>
<proteinExistence type="predicted"/>